<comment type="caution">
    <text evidence="2">The sequence shown here is derived from an EMBL/GenBank/DDBJ whole genome shotgun (WGS) entry which is preliminary data.</text>
</comment>
<proteinExistence type="predicted"/>
<gene>
    <name evidence="2" type="ORF">BJY18_000796</name>
</gene>
<dbReference type="AlphaFoldDB" id="A0A840ILT5"/>
<organism evidence="2 3">
    <name type="scientific">Amycolatopsis jiangsuensis</name>
    <dbReference type="NCBI Taxonomy" id="1181879"/>
    <lineage>
        <taxon>Bacteria</taxon>
        <taxon>Bacillati</taxon>
        <taxon>Actinomycetota</taxon>
        <taxon>Actinomycetes</taxon>
        <taxon>Pseudonocardiales</taxon>
        <taxon>Pseudonocardiaceae</taxon>
        <taxon>Amycolatopsis</taxon>
    </lineage>
</organism>
<reference evidence="2 3" key="1">
    <citation type="submission" date="2020-08" db="EMBL/GenBank/DDBJ databases">
        <title>Sequencing the genomes of 1000 actinobacteria strains.</title>
        <authorList>
            <person name="Klenk H.-P."/>
        </authorList>
    </citation>
    <scope>NUCLEOTIDE SEQUENCE [LARGE SCALE GENOMIC DNA]</scope>
    <source>
        <strain evidence="2 3">DSM 45859</strain>
    </source>
</reference>
<evidence type="ECO:0000313" key="2">
    <source>
        <dbReference type="EMBL" id="MBB4683311.1"/>
    </source>
</evidence>
<dbReference type="InterPro" id="IPR018960">
    <property type="entry name" value="DUF1990"/>
</dbReference>
<protein>
    <recommendedName>
        <fullName evidence="1">DUF1990 domain-containing protein</fullName>
    </recommendedName>
</protein>
<sequence>MSAGFMLSPPLRTLVRWPAGLLLVSWRYLWMTTPLHRSEQCGDAGDLPPSLPDSLVDHRSLPATAGTGALWHRVFEVCVVDSALGPEDLIARMSSDLNAAAPTEAAVFDQLAGPGPPLRVGAEYVVRMAAPWDGPVRVVEVTGSSFRLATLAGHLEAGQVEFRARSAGHGLVFTVETWHRCASRLVDLLYTRLRLAKEIQLNMWVRYCVGAARVAGGQLHGGVRITTRRLDGAGLRQPGSRERAGS</sequence>
<dbReference type="Proteomes" id="UP000581769">
    <property type="component" value="Unassembled WGS sequence"/>
</dbReference>
<dbReference type="RefSeq" id="WP_312873727.1">
    <property type="nucleotide sequence ID" value="NZ_JACHMG010000001.1"/>
</dbReference>
<feature type="domain" description="DUF1990" evidence="1">
    <location>
        <begin position="102"/>
        <end position="199"/>
    </location>
</feature>
<dbReference type="EMBL" id="JACHMG010000001">
    <property type="protein sequence ID" value="MBB4683311.1"/>
    <property type="molecule type" value="Genomic_DNA"/>
</dbReference>
<dbReference type="Pfam" id="PF09348">
    <property type="entry name" value="DUF1990"/>
    <property type="match status" value="1"/>
</dbReference>
<accession>A0A840ILT5</accession>
<keyword evidence="3" id="KW-1185">Reference proteome</keyword>
<evidence type="ECO:0000259" key="1">
    <source>
        <dbReference type="Pfam" id="PF09348"/>
    </source>
</evidence>
<name>A0A840ILT5_9PSEU</name>
<evidence type="ECO:0000313" key="3">
    <source>
        <dbReference type="Proteomes" id="UP000581769"/>
    </source>
</evidence>